<evidence type="ECO:0000313" key="2">
    <source>
        <dbReference type="Proteomes" id="UP000295313"/>
    </source>
</evidence>
<comment type="caution">
    <text evidence="1">The sequence shown here is derived from an EMBL/GenBank/DDBJ whole genome shotgun (WGS) entry which is preliminary data.</text>
</comment>
<reference evidence="1 2" key="1">
    <citation type="submission" date="2019-03" db="EMBL/GenBank/DDBJ databases">
        <title>Genomic Encyclopedia of Type Strains, Phase III (KMG-III): the genomes of soil and plant-associated and newly described type strains.</title>
        <authorList>
            <person name="Whitman W."/>
        </authorList>
    </citation>
    <scope>NUCLEOTIDE SEQUENCE [LARGE SCALE GENOMIC DNA]</scope>
    <source>
        <strain evidence="1 2">CGMCC 1.12802</strain>
    </source>
</reference>
<dbReference type="AlphaFoldDB" id="A0A4R8IFI3"/>
<dbReference type="OrthoDB" id="1840793at2"/>
<sequence length="203" mass="23666">MGFIDNLFGKKIILTPEIKLMAEKMIENDWFRNCGKTSDFDTKFKTEFASSTDEVEKKLAYKRDVKGFVTLDNLFIEAGGRSQMFLSLHHKNKYGHTWNKFTDVIVKEYISNYKFDFDKIQEKFNSKIGVQTDLYLRGLFIDILKEMYFKSIIEDYPTFFTDVADVYLKGNAIVGWLGKFGSHNVQVKEVFPISPNDGILNIW</sequence>
<proteinExistence type="predicted"/>
<protein>
    <submittedName>
        <fullName evidence="1">Uncharacterized protein</fullName>
    </submittedName>
</protein>
<name>A0A4R8IFI3_9FLAO</name>
<dbReference type="Proteomes" id="UP000295313">
    <property type="component" value="Unassembled WGS sequence"/>
</dbReference>
<keyword evidence="2" id="KW-1185">Reference proteome</keyword>
<dbReference type="EMBL" id="SOEO01000001">
    <property type="protein sequence ID" value="TDX87286.1"/>
    <property type="molecule type" value="Genomic_DNA"/>
</dbReference>
<accession>A0A4R8IFI3</accession>
<gene>
    <name evidence="1" type="ORF">B0I22_1474</name>
</gene>
<organism evidence="1 2">
    <name type="scientific">Epilithonimonas xixisoli</name>
    <dbReference type="NCBI Taxonomy" id="1476462"/>
    <lineage>
        <taxon>Bacteria</taxon>
        <taxon>Pseudomonadati</taxon>
        <taxon>Bacteroidota</taxon>
        <taxon>Flavobacteriia</taxon>
        <taxon>Flavobacteriales</taxon>
        <taxon>Weeksellaceae</taxon>
        <taxon>Chryseobacterium group</taxon>
        <taxon>Epilithonimonas</taxon>
    </lineage>
</organism>
<evidence type="ECO:0000313" key="1">
    <source>
        <dbReference type="EMBL" id="TDX87286.1"/>
    </source>
</evidence>